<evidence type="ECO:0000313" key="1">
    <source>
        <dbReference type="EMBL" id="QSE76525.1"/>
    </source>
</evidence>
<accession>A0AA45KFQ8</accession>
<dbReference type="NCBIfam" id="TIGR01549">
    <property type="entry name" value="HAD-SF-IA-v1"/>
    <property type="match status" value="1"/>
</dbReference>
<dbReference type="RefSeq" id="WP_205871880.1">
    <property type="nucleotide sequence ID" value="NZ_CP070872.1"/>
</dbReference>
<dbReference type="SFLD" id="SFLDG01129">
    <property type="entry name" value="C1.5:_HAD__Beta-PGM__Phosphata"/>
    <property type="match status" value="1"/>
</dbReference>
<evidence type="ECO:0000313" key="2">
    <source>
        <dbReference type="Proteomes" id="UP000663608"/>
    </source>
</evidence>
<gene>
    <name evidence="1" type="ORF">JW886_08690</name>
</gene>
<organism evidence="1 2">
    <name type="scientific">Lactococcus taiwanensis</name>
    <dbReference type="NCBI Taxonomy" id="1151742"/>
    <lineage>
        <taxon>Bacteria</taxon>
        <taxon>Bacillati</taxon>
        <taxon>Bacillota</taxon>
        <taxon>Bacilli</taxon>
        <taxon>Lactobacillales</taxon>
        <taxon>Streptococcaceae</taxon>
        <taxon>Lactococcus</taxon>
    </lineage>
</organism>
<proteinExistence type="predicted"/>
<dbReference type="InterPro" id="IPR023198">
    <property type="entry name" value="PGP-like_dom2"/>
</dbReference>
<dbReference type="Proteomes" id="UP000663608">
    <property type="component" value="Chromosome"/>
</dbReference>
<dbReference type="EMBL" id="CP070872">
    <property type="protein sequence ID" value="QSE76525.1"/>
    <property type="molecule type" value="Genomic_DNA"/>
</dbReference>
<dbReference type="AlphaFoldDB" id="A0AA45KFQ8"/>
<keyword evidence="2" id="KW-1185">Reference proteome</keyword>
<dbReference type="PANTHER" id="PTHR47478:SF1">
    <property type="entry name" value="PYRIMIDINE 5'-NUCLEOTIDASE YJJG"/>
    <property type="match status" value="1"/>
</dbReference>
<dbReference type="KEGG" id="lti:JW886_08690"/>
<dbReference type="SUPFAM" id="SSF56784">
    <property type="entry name" value="HAD-like"/>
    <property type="match status" value="1"/>
</dbReference>
<sequence>MTDIKNIIFDWDNTLFPFKEKYWESAHRKLFKAAYDLEEEALDQFMVKYHEFDEQLWPKVHAHQLTIAELREERLRLTLKYFGKPIDESEVKGFFAKFLLTLFDEICPDPVLLETMQQLSKNYNIALLSNGGHVEQREKLRRAGFDGLFPTYISGETGFLKPDPRAFTHLLEKESFEASETLMVGDLVEHDILPAQSLGLKTAYLGPKKGTGADFEYRTLAQFFKAFLK</sequence>
<dbReference type="PANTHER" id="PTHR47478">
    <property type="match status" value="1"/>
</dbReference>
<dbReference type="Gene3D" id="1.10.150.240">
    <property type="entry name" value="Putative phosphatase, domain 2"/>
    <property type="match status" value="1"/>
</dbReference>
<name>A0AA45KFQ8_9LACT</name>
<dbReference type="GO" id="GO:0016787">
    <property type="term" value="F:hydrolase activity"/>
    <property type="evidence" value="ECO:0007669"/>
    <property type="project" value="UniProtKB-KW"/>
</dbReference>
<keyword evidence="1" id="KW-0378">Hydrolase</keyword>
<dbReference type="SFLD" id="SFLDS00003">
    <property type="entry name" value="Haloacid_Dehalogenase"/>
    <property type="match status" value="1"/>
</dbReference>
<dbReference type="InterPro" id="IPR052550">
    <property type="entry name" value="Pyrimidine_5'-ntase_YjjG"/>
</dbReference>
<reference evidence="1 2" key="1">
    <citation type="submission" date="2021-02" db="EMBL/GenBank/DDBJ databases">
        <title>Complete genome sequence of Lactococcus lactis strain K_LL004.</title>
        <authorList>
            <person name="Kim H.B."/>
        </authorList>
    </citation>
    <scope>NUCLEOTIDE SEQUENCE [LARGE SCALE GENOMIC DNA]</scope>
    <source>
        <strain evidence="1 2">K_LL004</strain>
    </source>
</reference>
<protein>
    <submittedName>
        <fullName evidence="1">HAD family hydrolase</fullName>
    </submittedName>
</protein>
<dbReference type="InterPro" id="IPR006439">
    <property type="entry name" value="HAD-SF_hydro_IA"/>
</dbReference>
<dbReference type="InterPro" id="IPR023214">
    <property type="entry name" value="HAD_sf"/>
</dbReference>
<dbReference type="Pfam" id="PF00702">
    <property type="entry name" value="Hydrolase"/>
    <property type="match status" value="1"/>
</dbReference>
<dbReference type="Gene3D" id="3.40.50.1000">
    <property type="entry name" value="HAD superfamily/HAD-like"/>
    <property type="match status" value="1"/>
</dbReference>
<dbReference type="NCBIfam" id="TIGR01509">
    <property type="entry name" value="HAD-SF-IA-v3"/>
    <property type="match status" value="1"/>
</dbReference>
<dbReference type="InterPro" id="IPR036412">
    <property type="entry name" value="HAD-like_sf"/>
</dbReference>